<dbReference type="RefSeq" id="WP_367286341.1">
    <property type="nucleotide sequence ID" value="NZ_JBBMEY010000008.1"/>
</dbReference>
<comment type="caution">
    <text evidence="3">The sequence shown here is derived from an EMBL/GenBank/DDBJ whole genome shotgun (WGS) entry which is preliminary data.</text>
</comment>
<evidence type="ECO:0000256" key="1">
    <source>
        <dbReference type="ARBA" id="ARBA00022612"/>
    </source>
</evidence>
<sequence>MNDKLNARQKKFAEYYAQSGNATESAIKAGYSKKYANTNASKLLQNTTIVQYIKELSDKLKDERIMCAKDRQVTLSDIARNGEEETSDRIRAIDTLNKMTGEYTLKVDANVSAEVSKLDDLIKQMSVDDE</sequence>
<accession>A0ABV1HTZ7</accession>
<evidence type="ECO:0000256" key="2">
    <source>
        <dbReference type="ARBA" id="ARBA00023219"/>
    </source>
</evidence>
<dbReference type="EMBL" id="JBBMFI010000018">
    <property type="protein sequence ID" value="MEQ2565796.1"/>
    <property type="molecule type" value="Genomic_DNA"/>
</dbReference>
<gene>
    <name evidence="3" type="ORF">ABFO16_06045</name>
</gene>
<keyword evidence="2" id="KW-0231">Viral genome packaging</keyword>
<keyword evidence="1" id="KW-1188">Viral release from host cell</keyword>
<dbReference type="Gene3D" id="1.10.10.1400">
    <property type="entry name" value="Terminase, small subunit, N-terminal DNA-binding domain, HTH motif"/>
    <property type="match status" value="1"/>
</dbReference>
<dbReference type="InterPro" id="IPR005335">
    <property type="entry name" value="Terminase_ssu"/>
</dbReference>
<dbReference type="InterPro" id="IPR052404">
    <property type="entry name" value="SPP1-like_terminase"/>
</dbReference>
<dbReference type="Proteomes" id="UP001478133">
    <property type="component" value="Unassembled WGS sequence"/>
</dbReference>
<keyword evidence="4" id="KW-1185">Reference proteome</keyword>
<dbReference type="PANTHER" id="PTHR41328">
    <property type="entry name" value="TERMINASE SMALL SUBUNIT-RELATED"/>
    <property type="match status" value="1"/>
</dbReference>
<dbReference type="Pfam" id="PF03592">
    <property type="entry name" value="Terminase_2"/>
    <property type="match status" value="1"/>
</dbReference>
<proteinExistence type="predicted"/>
<reference evidence="3 4" key="1">
    <citation type="submission" date="2024-03" db="EMBL/GenBank/DDBJ databases">
        <title>Human intestinal bacterial collection.</title>
        <authorList>
            <person name="Pauvert C."/>
            <person name="Hitch T.C.A."/>
            <person name="Clavel T."/>
        </authorList>
    </citation>
    <scope>NUCLEOTIDE SEQUENCE [LARGE SCALE GENOMIC DNA]</scope>
    <source>
        <strain evidence="3 4">CLA-AP-H18</strain>
    </source>
</reference>
<dbReference type="PANTHER" id="PTHR41328:SF2">
    <property type="entry name" value="TERMINASE SMALL SUBUNIT"/>
    <property type="match status" value="1"/>
</dbReference>
<dbReference type="InterPro" id="IPR038713">
    <property type="entry name" value="Terminase_Gp1_N_sf"/>
</dbReference>
<name>A0ABV1HTZ7_9FIRM</name>
<evidence type="ECO:0000313" key="4">
    <source>
        <dbReference type="Proteomes" id="UP001478133"/>
    </source>
</evidence>
<evidence type="ECO:0000313" key="3">
    <source>
        <dbReference type="EMBL" id="MEQ2565796.1"/>
    </source>
</evidence>
<organism evidence="3 4">
    <name type="scientific">Ruminococcoides intestinihominis</name>
    <dbReference type="NCBI Taxonomy" id="3133161"/>
    <lineage>
        <taxon>Bacteria</taxon>
        <taxon>Bacillati</taxon>
        <taxon>Bacillota</taxon>
        <taxon>Clostridia</taxon>
        <taxon>Eubacteriales</taxon>
        <taxon>Oscillospiraceae</taxon>
        <taxon>Ruminococcoides</taxon>
    </lineage>
</organism>
<protein>
    <submittedName>
        <fullName evidence="3">Terminase small subunit</fullName>
    </submittedName>
</protein>